<sequence>MLWGQRHRDPLLLASSLPLGWDLVALYKQRAAIEALFRDWKTAGWDWEASQVRDLAHQERLLLGLAFATLITLVLGTEAAAAERQTPPRGSQRRTWAGGHSLFRQGRDRFWQRIWQGDRTPITWTLEGFDRPTWSAESRAHHAPQGTGIDRTAA</sequence>
<dbReference type="AlphaFoldDB" id="A0A2H3KUF4"/>
<accession>A0A2H3KUF4</accession>
<dbReference type="GO" id="GO:0004803">
    <property type="term" value="F:transposase activity"/>
    <property type="evidence" value="ECO:0007669"/>
    <property type="project" value="InterPro"/>
</dbReference>
<dbReference type="InterPro" id="IPR002559">
    <property type="entry name" value="Transposase_11"/>
</dbReference>
<dbReference type="InterPro" id="IPR012337">
    <property type="entry name" value="RNaseH-like_sf"/>
</dbReference>
<comment type="caution">
    <text evidence="3">The sequence shown here is derived from an EMBL/GenBank/DDBJ whole genome shotgun (WGS) entry which is preliminary data.</text>
</comment>
<feature type="domain" description="Transposase IS4-like" evidence="2">
    <location>
        <begin position="23"/>
        <end position="70"/>
    </location>
</feature>
<dbReference type="Proteomes" id="UP000220922">
    <property type="component" value="Unassembled WGS sequence"/>
</dbReference>
<evidence type="ECO:0000313" key="4">
    <source>
        <dbReference type="Proteomes" id="UP000220922"/>
    </source>
</evidence>
<evidence type="ECO:0000259" key="2">
    <source>
        <dbReference type="Pfam" id="PF01609"/>
    </source>
</evidence>
<dbReference type="GO" id="GO:0003677">
    <property type="term" value="F:DNA binding"/>
    <property type="evidence" value="ECO:0007669"/>
    <property type="project" value="InterPro"/>
</dbReference>
<evidence type="ECO:0000256" key="1">
    <source>
        <dbReference type="SAM" id="MobiDB-lite"/>
    </source>
</evidence>
<reference evidence="3 4" key="1">
    <citation type="submission" date="2016-05" db="EMBL/GenBank/DDBJ databases">
        <authorList>
            <person name="Lavstsen T."/>
            <person name="Jespersen J.S."/>
        </authorList>
    </citation>
    <scope>NUCLEOTIDE SEQUENCE [LARGE SCALE GENOMIC DNA]</scope>
    <source>
        <strain evidence="3 4">B7-9</strain>
    </source>
</reference>
<organism evidence="3 4">
    <name type="scientific">Candidatus Chloroploca asiatica</name>
    <dbReference type="NCBI Taxonomy" id="1506545"/>
    <lineage>
        <taxon>Bacteria</taxon>
        <taxon>Bacillati</taxon>
        <taxon>Chloroflexota</taxon>
        <taxon>Chloroflexia</taxon>
        <taxon>Chloroflexales</taxon>
        <taxon>Chloroflexineae</taxon>
        <taxon>Oscillochloridaceae</taxon>
        <taxon>Candidatus Chloroploca</taxon>
    </lineage>
</organism>
<dbReference type="EMBL" id="LYXE01000089">
    <property type="protein sequence ID" value="PDV98945.1"/>
    <property type="molecule type" value="Genomic_DNA"/>
</dbReference>
<protein>
    <recommendedName>
        <fullName evidence="2">Transposase IS4-like domain-containing protein</fullName>
    </recommendedName>
</protein>
<dbReference type="Pfam" id="PF01609">
    <property type="entry name" value="DDE_Tnp_1"/>
    <property type="match status" value="1"/>
</dbReference>
<dbReference type="GO" id="GO:0006313">
    <property type="term" value="P:DNA transposition"/>
    <property type="evidence" value="ECO:0007669"/>
    <property type="project" value="InterPro"/>
</dbReference>
<keyword evidence="4" id="KW-1185">Reference proteome</keyword>
<dbReference type="SUPFAM" id="SSF53098">
    <property type="entry name" value="Ribonuclease H-like"/>
    <property type="match status" value="1"/>
</dbReference>
<proteinExistence type="predicted"/>
<name>A0A2H3KUF4_9CHLR</name>
<feature type="region of interest" description="Disordered" evidence="1">
    <location>
        <begin position="135"/>
        <end position="154"/>
    </location>
</feature>
<evidence type="ECO:0000313" key="3">
    <source>
        <dbReference type="EMBL" id="PDV98945.1"/>
    </source>
</evidence>
<gene>
    <name evidence="3" type="ORF">A9Q02_14530</name>
</gene>